<evidence type="ECO:0000256" key="5">
    <source>
        <dbReference type="SAM" id="MobiDB-lite"/>
    </source>
</evidence>
<dbReference type="SUPFAM" id="SSF74653">
    <property type="entry name" value="TolA/TonB C-terminal domain"/>
    <property type="match status" value="1"/>
</dbReference>
<feature type="domain" description="TonB C-terminal" evidence="7">
    <location>
        <begin position="144"/>
        <end position="237"/>
    </location>
</feature>
<protein>
    <submittedName>
        <fullName evidence="8">TonB family domain protein</fullName>
    </submittedName>
</protein>
<feature type="compositionally biased region" description="Polar residues" evidence="5">
    <location>
        <begin position="98"/>
        <end position="127"/>
    </location>
</feature>
<dbReference type="Proteomes" id="UP000070226">
    <property type="component" value="Unassembled WGS sequence"/>
</dbReference>
<reference evidence="8 9" key="1">
    <citation type="submission" date="2016-01" db="EMBL/GenBank/DDBJ databases">
        <authorList>
            <person name="Oliw E.H."/>
        </authorList>
    </citation>
    <scope>NUCLEOTIDE SEQUENCE [LARGE SCALE GENOMIC DNA]</scope>
    <source>
        <strain evidence="8 9">CMW7756B</strain>
    </source>
</reference>
<evidence type="ECO:0000256" key="3">
    <source>
        <dbReference type="ARBA" id="ARBA00022989"/>
    </source>
</evidence>
<dbReference type="PATRIC" id="fig|39777.7.peg.51"/>
<accession>A0A133S798</accession>
<comment type="caution">
    <text evidence="8">The sequence shown here is derived from an EMBL/GenBank/DDBJ whole genome shotgun (WGS) entry which is preliminary data.</text>
</comment>
<keyword evidence="4 6" id="KW-0472">Membrane</keyword>
<evidence type="ECO:0000313" key="8">
    <source>
        <dbReference type="EMBL" id="KXA65569.1"/>
    </source>
</evidence>
<evidence type="ECO:0000256" key="4">
    <source>
        <dbReference type="ARBA" id="ARBA00023136"/>
    </source>
</evidence>
<gene>
    <name evidence="8" type="ORF">HMPREF3233_00051</name>
</gene>
<dbReference type="STRING" id="39777.B7L28_08065"/>
<evidence type="ECO:0000259" key="7">
    <source>
        <dbReference type="PROSITE" id="PS52015"/>
    </source>
</evidence>
<keyword evidence="2 6" id="KW-0812">Transmembrane</keyword>
<name>A0A133S798_9FIRM</name>
<feature type="compositionally biased region" description="Pro residues" evidence="5">
    <location>
        <begin position="129"/>
        <end position="138"/>
    </location>
</feature>
<evidence type="ECO:0000256" key="2">
    <source>
        <dbReference type="ARBA" id="ARBA00022692"/>
    </source>
</evidence>
<dbReference type="RefSeq" id="WP_060807037.1">
    <property type="nucleotide sequence ID" value="NZ_CACRUN010000004.1"/>
</dbReference>
<dbReference type="AlphaFoldDB" id="A0A133S798"/>
<evidence type="ECO:0000256" key="6">
    <source>
        <dbReference type="SAM" id="Phobius"/>
    </source>
</evidence>
<sequence length="237" mass="25575">MSRWKSSFAISIVINIVIFLGGAVYINYYAKPDAEHKPEPIEMEIVSDSGGGTSAPQIVVPKPEKVEIPPTPTQEEVKQIVDGSIPLNDVLNKEDVQKTQSTSSEINPNTKQDSNTNTSQVNKSRQNPGPGPTPTPPQPEHHEDRSHSPVPLSTPYPDLPVIPADQGTTNRAVAGFVIDTDGSTRDIVIEVSSGYGPADDAIISAISSWSFKPGTDYDGNPIPVHTTRGFKLEIKDK</sequence>
<evidence type="ECO:0000256" key="1">
    <source>
        <dbReference type="ARBA" id="ARBA00004167"/>
    </source>
</evidence>
<comment type="subcellular location">
    <subcellularLocation>
        <location evidence="1">Membrane</location>
        <topology evidence="1">Single-pass membrane protein</topology>
    </subcellularLocation>
</comment>
<dbReference type="PROSITE" id="PS52015">
    <property type="entry name" value="TONB_CTD"/>
    <property type="match status" value="1"/>
</dbReference>
<dbReference type="GO" id="GO:0016020">
    <property type="term" value="C:membrane"/>
    <property type="evidence" value="ECO:0007669"/>
    <property type="project" value="UniProtKB-SubCell"/>
</dbReference>
<evidence type="ECO:0000313" key="9">
    <source>
        <dbReference type="Proteomes" id="UP000070226"/>
    </source>
</evidence>
<dbReference type="InterPro" id="IPR037682">
    <property type="entry name" value="TonB_C"/>
</dbReference>
<dbReference type="InterPro" id="IPR006260">
    <property type="entry name" value="TonB/TolA_C"/>
</dbReference>
<dbReference type="EMBL" id="LRQT01000002">
    <property type="protein sequence ID" value="KXA65569.1"/>
    <property type="molecule type" value="Genomic_DNA"/>
</dbReference>
<dbReference type="NCBIfam" id="TIGR01352">
    <property type="entry name" value="tonB_Cterm"/>
    <property type="match status" value="1"/>
</dbReference>
<feature type="region of interest" description="Disordered" evidence="5">
    <location>
        <begin position="47"/>
        <end position="167"/>
    </location>
</feature>
<feature type="transmembrane region" description="Helical" evidence="6">
    <location>
        <begin position="7"/>
        <end position="30"/>
    </location>
</feature>
<organism evidence="8">
    <name type="scientific">Veillonella atypica</name>
    <dbReference type="NCBI Taxonomy" id="39777"/>
    <lineage>
        <taxon>Bacteria</taxon>
        <taxon>Bacillati</taxon>
        <taxon>Bacillota</taxon>
        <taxon>Negativicutes</taxon>
        <taxon>Veillonellales</taxon>
        <taxon>Veillonellaceae</taxon>
        <taxon>Veillonella</taxon>
    </lineage>
</organism>
<dbReference type="Gene3D" id="3.30.1150.10">
    <property type="match status" value="1"/>
</dbReference>
<keyword evidence="3 6" id="KW-1133">Transmembrane helix</keyword>
<dbReference type="GO" id="GO:0055085">
    <property type="term" value="P:transmembrane transport"/>
    <property type="evidence" value="ECO:0007669"/>
    <property type="project" value="InterPro"/>
</dbReference>
<proteinExistence type="predicted"/>
<dbReference type="Pfam" id="PF03544">
    <property type="entry name" value="TonB_C"/>
    <property type="match status" value="1"/>
</dbReference>